<feature type="region of interest" description="Disordered" evidence="1">
    <location>
        <begin position="92"/>
        <end position="145"/>
    </location>
</feature>
<evidence type="ECO:0000313" key="2">
    <source>
        <dbReference type="EMBL" id="CAB9509197.1"/>
    </source>
</evidence>
<proteinExistence type="predicted"/>
<reference evidence="2" key="1">
    <citation type="submission" date="2020-06" db="EMBL/GenBank/DDBJ databases">
        <authorList>
            <consortium name="Plant Systems Biology data submission"/>
        </authorList>
    </citation>
    <scope>NUCLEOTIDE SEQUENCE</scope>
    <source>
        <strain evidence="2">D6</strain>
    </source>
</reference>
<sequence length="181" mass="19511">MNHSNNSSYNSNAMCDSSMMHDSSFTDAEVFMMSDCFGGRTSTTTSQLLGGYKQGHIRRRIPMAIPSSTGTLPQRSSSLNDSYSLLNTSFSLSSSSSRLDGSTRLHSNSMSPYSSSMDHSSHWNSSSINTSNNSSPVRNSSPGLHPYQVQANVAVSSPSHYEGRIQSSFQLTNNFGGARAA</sequence>
<dbReference type="AlphaFoldDB" id="A0A9N8DV25"/>
<feature type="compositionally biased region" description="Low complexity" evidence="1">
    <location>
        <begin position="92"/>
        <end position="141"/>
    </location>
</feature>
<gene>
    <name evidence="2" type="ORF">SEMRO_379_G130380.1</name>
</gene>
<dbReference type="EMBL" id="CAICTM010000378">
    <property type="protein sequence ID" value="CAB9509197.1"/>
    <property type="molecule type" value="Genomic_DNA"/>
</dbReference>
<evidence type="ECO:0000313" key="3">
    <source>
        <dbReference type="Proteomes" id="UP001153069"/>
    </source>
</evidence>
<evidence type="ECO:0000256" key="1">
    <source>
        <dbReference type="SAM" id="MobiDB-lite"/>
    </source>
</evidence>
<organism evidence="2 3">
    <name type="scientific">Seminavis robusta</name>
    <dbReference type="NCBI Taxonomy" id="568900"/>
    <lineage>
        <taxon>Eukaryota</taxon>
        <taxon>Sar</taxon>
        <taxon>Stramenopiles</taxon>
        <taxon>Ochrophyta</taxon>
        <taxon>Bacillariophyta</taxon>
        <taxon>Bacillariophyceae</taxon>
        <taxon>Bacillariophycidae</taxon>
        <taxon>Naviculales</taxon>
        <taxon>Naviculaceae</taxon>
        <taxon>Seminavis</taxon>
    </lineage>
</organism>
<keyword evidence="3" id="KW-1185">Reference proteome</keyword>
<dbReference type="Proteomes" id="UP001153069">
    <property type="component" value="Unassembled WGS sequence"/>
</dbReference>
<accession>A0A9N8DV25</accession>
<protein>
    <submittedName>
        <fullName evidence="2">Uncharacterized protein</fullName>
    </submittedName>
</protein>
<comment type="caution">
    <text evidence="2">The sequence shown here is derived from an EMBL/GenBank/DDBJ whole genome shotgun (WGS) entry which is preliminary data.</text>
</comment>
<name>A0A9N8DV25_9STRA</name>